<dbReference type="RefSeq" id="WP_111921203.1">
    <property type="nucleotide sequence ID" value="NZ_UAWC01000001.1"/>
</dbReference>
<accession>A0A2X2W6L5</accession>
<dbReference type="Proteomes" id="UP000250223">
    <property type="component" value="Unassembled WGS sequence"/>
</dbReference>
<dbReference type="AlphaFoldDB" id="A0A2X2W6L5"/>
<proteinExistence type="predicted"/>
<organism evidence="1 2">
    <name type="scientific">Clostridium cochlearium</name>
    <dbReference type="NCBI Taxonomy" id="1494"/>
    <lineage>
        <taxon>Bacteria</taxon>
        <taxon>Bacillati</taxon>
        <taxon>Bacillota</taxon>
        <taxon>Clostridia</taxon>
        <taxon>Eubacteriales</taxon>
        <taxon>Clostridiaceae</taxon>
        <taxon>Clostridium</taxon>
    </lineage>
</organism>
<gene>
    <name evidence="1" type="ORF">NCTC13028_00587</name>
</gene>
<reference evidence="1 2" key="1">
    <citation type="submission" date="2018-06" db="EMBL/GenBank/DDBJ databases">
        <authorList>
            <consortium name="Pathogen Informatics"/>
            <person name="Doyle S."/>
        </authorList>
    </citation>
    <scope>NUCLEOTIDE SEQUENCE [LARGE SCALE GENOMIC DNA]</scope>
    <source>
        <strain evidence="1 2">NCTC13028</strain>
    </source>
</reference>
<name>A0A2X2W6L5_CLOCO</name>
<sequence length="113" mass="13836">MYNFCIGYHKKIEINLQIEIAQQHLLLVGENKINYSYLNSFLLEKYNQSCINLDESLNKYIEIDNNEFQTKYNNFEKSIKKLKYNLHSNKIMLIKLYDHYRELDKLYFKMCNF</sequence>
<evidence type="ECO:0000313" key="1">
    <source>
        <dbReference type="EMBL" id="SQB33591.1"/>
    </source>
</evidence>
<dbReference type="EMBL" id="UAWC01000001">
    <property type="protein sequence ID" value="SQB33591.1"/>
    <property type="molecule type" value="Genomic_DNA"/>
</dbReference>
<protein>
    <submittedName>
        <fullName evidence="1">Uncharacterized protein</fullName>
    </submittedName>
</protein>
<evidence type="ECO:0000313" key="2">
    <source>
        <dbReference type="Proteomes" id="UP000250223"/>
    </source>
</evidence>